<dbReference type="GO" id="GO:0008703">
    <property type="term" value="F:5-amino-6-(5-phosphoribosylamino)uracil reductase activity"/>
    <property type="evidence" value="ECO:0007669"/>
    <property type="project" value="UniProtKB-EC"/>
</dbReference>
<evidence type="ECO:0000313" key="25">
    <source>
        <dbReference type="Proteomes" id="UP000289808"/>
    </source>
</evidence>
<proteinExistence type="inferred from homology"/>
<feature type="binding site" evidence="16">
    <location>
        <position position="199"/>
    </location>
    <ligand>
        <name>NADP(+)</name>
        <dbReference type="ChEBI" id="CHEBI:58349"/>
    </ligand>
</feature>
<evidence type="ECO:0000256" key="3">
    <source>
        <dbReference type="ARBA" id="ARBA00004910"/>
    </source>
</evidence>
<evidence type="ECO:0000313" key="23">
    <source>
        <dbReference type="EMBL" id="TDN28964.1"/>
    </source>
</evidence>
<reference evidence="20" key="5">
    <citation type="submission" date="2024-06" db="EMBL/GenBank/DDBJ databases">
        <title>Vaginal Lactobacillus fatty acid response mechanisms reveal a metabolite-targeted strategy for bacterial vaginosis treatment.</title>
        <authorList>
            <person name="Zhu M."/>
            <person name="Blainey P.C."/>
            <person name="Bloom S.M."/>
            <person name="Kwon D.S."/>
        </authorList>
    </citation>
    <scope>NUCLEOTIDE SEQUENCE</scope>
    <source>
        <strain evidence="20">194_F1_1</strain>
    </source>
</reference>
<dbReference type="GO" id="GO:0008270">
    <property type="term" value="F:zinc ion binding"/>
    <property type="evidence" value="ECO:0007669"/>
    <property type="project" value="InterPro"/>
</dbReference>
<evidence type="ECO:0000256" key="6">
    <source>
        <dbReference type="ARBA" id="ARBA00022619"/>
    </source>
</evidence>
<evidence type="ECO:0000256" key="4">
    <source>
        <dbReference type="ARBA" id="ARBA00005259"/>
    </source>
</evidence>
<dbReference type="Gene3D" id="3.40.140.10">
    <property type="entry name" value="Cytidine Deaminase, domain 2"/>
    <property type="match status" value="1"/>
</dbReference>
<feature type="binding site" evidence="17">
    <location>
        <position position="52"/>
    </location>
    <ligand>
        <name>Zn(2+)</name>
        <dbReference type="ChEBI" id="CHEBI:29105"/>
        <note>catalytic</note>
    </ligand>
</feature>
<dbReference type="Proteomes" id="UP000289808">
    <property type="component" value="Unassembled WGS sequence"/>
</dbReference>
<feature type="binding site" evidence="16">
    <location>
        <position position="290"/>
    </location>
    <ligand>
        <name>substrate</name>
    </ligand>
</feature>
<evidence type="ECO:0000313" key="19">
    <source>
        <dbReference type="EMBL" id="MDT9610694.1"/>
    </source>
</evidence>
<dbReference type="PANTHER" id="PTHR38011:SF7">
    <property type="entry name" value="2,5-DIAMINO-6-RIBOSYLAMINO-4(3H)-PYRIMIDINONE 5'-PHOSPHATE REDUCTASE"/>
    <property type="match status" value="1"/>
</dbReference>
<evidence type="ECO:0000313" key="20">
    <source>
        <dbReference type="EMBL" id="MES5149423.1"/>
    </source>
</evidence>
<reference evidence="19" key="4">
    <citation type="submission" date="2023-08" db="EMBL/GenBank/DDBJ databases">
        <title>Lactobacillus from the Female Urinary Tract.</title>
        <authorList>
            <person name="Stegman N."/>
            <person name="Jackson B."/>
            <person name="Steiling M."/>
            <person name="Sedano C."/>
            <person name="Wolfe A."/>
            <person name="Putonti C."/>
        </authorList>
    </citation>
    <scope>NUCLEOTIDE SEQUENCE</scope>
    <source>
        <strain evidence="19">UMB5661</strain>
    </source>
</reference>
<comment type="catalytic activity">
    <reaction evidence="12 14">
        <text>5-amino-6-(5-phospho-D-ribitylamino)uracil + NADP(+) = 5-amino-6-(5-phospho-D-ribosylamino)uracil + NADPH + H(+)</text>
        <dbReference type="Rhea" id="RHEA:17845"/>
        <dbReference type="ChEBI" id="CHEBI:15378"/>
        <dbReference type="ChEBI" id="CHEBI:57783"/>
        <dbReference type="ChEBI" id="CHEBI:58349"/>
        <dbReference type="ChEBI" id="CHEBI:58421"/>
        <dbReference type="ChEBI" id="CHEBI:58453"/>
        <dbReference type="EC" id="1.1.1.193"/>
    </reaction>
</comment>
<feature type="binding site" evidence="17">
    <location>
        <position position="87"/>
    </location>
    <ligand>
        <name>Zn(2+)</name>
        <dbReference type="ChEBI" id="CHEBI:29105"/>
        <note>catalytic</note>
    </ligand>
</feature>
<evidence type="ECO:0000256" key="15">
    <source>
        <dbReference type="PIRSR" id="PIRSR006769-1"/>
    </source>
</evidence>
<dbReference type="EMBL" id="SCLX01000107">
    <property type="protein sequence ID" value="RXF54756.1"/>
    <property type="molecule type" value="Genomic_DNA"/>
</dbReference>
<reference evidence="23 26" key="1">
    <citation type="submission" date="2017-06" db="EMBL/GenBank/DDBJ databases">
        <authorList>
            <person name="Swanenburg J."/>
            <person name="Kort R."/>
        </authorList>
    </citation>
    <scope>NUCLEOTIDE SEQUENCE [LARGE SCALE GENOMIC DNA]</scope>
    <source>
        <strain evidence="23 26">RL05</strain>
    </source>
</reference>
<keyword evidence="9 14" id="KW-0521">NADP</keyword>
<evidence type="ECO:0000256" key="14">
    <source>
        <dbReference type="PIRNR" id="PIRNR006769"/>
    </source>
</evidence>
<dbReference type="InterPro" id="IPR004794">
    <property type="entry name" value="Eubact_RibD"/>
</dbReference>
<dbReference type="PROSITE" id="PS51747">
    <property type="entry name" value="CYT_DCMP_DEAMINASES_2"/>
    <property type="match status" value="1"/>
</dbReference>
<dbReference type="InterPro" id="IPR050765">
    <property type="entry name" value="Riboflavin_Biosynth_HTPR"/>
</dbReference>
<evidence type="ECO:0000256" key="5">
    <source>
        <dbReference type="ARBA" id="ARBA00007417"/>
    </source>
</evidence>
<keyword evidence="10 14" id="KW-0560">Oxidoreductase</keyword>
<evidence type="ECO:0000313" key="21">
    <source>
        <dbReference type="EMBL" id="PLT10910.1"/>
    </source>
</evidence>
<organism evidence="21 24">
    <name type="scientific">Lactobacillus crispatus</name>
    <dbReference type="NCBI Taxonomy" id="47770"/>
    <lineage>
        <taxon>Bacteria</taxon>
        <taxon>Bacillati</taxon>
        <taxon>Bacillota</taxon>
        <taxon>Bacilli</taxon>
        <taxon>Lactobacillales</taxon>
        <taxon>Lactobacillaceae</taxon>
        <taxon>Lactobacillus</taxon>
    </lineage>
</organism>
<dbReference type="Gene3D" id="3.40.430.10">
    <property type="entry name" value="Dihydrofolate Reductase, subunit A"/>
    <property type="match status" value="1"/>
</dbReference>
<dbReference type="InterPro" id="IPR016193">
    <property type="entry name" value="Cytidine_deaminase-like"/>
</dbReference>
<keyword evidence="27" id="KW-1185">Reference proteome</keyword>
<feature type="binding site" evidence="16">
    <location>
        <begin position="292"/>
        <end position="298"/>
    </location>
    <ligand>
        <name>NADP(+)</name>
        <dbReference type="ChEBI" id="CHEBI:58349"/>
    </ligand>
</feature>
<comment type="pathway">
    <text evidence="2 14">Cofactor biosynthesis; riboflavin biosynthesis; 5-amino-6-(D-ribitylamino)uracil from GTP: step 2/4.</text>
</comment>
<dbReference type="Proteomes" id="UP000295195">
    <property type="component" value="Unassembled WGS sequence"/>
</dbReference>
<feature type="binding site" evidence="16">
    <location>
        <position position="203"/>
    </location>
    <ligand>
        <name>substrate</name>
    </ligand>
</feature>
<dbReference type="GO" id="GO:0009231">
    <property type="term" value="P:riboflavin biosynthetic process"/>
    <property type="evidence" value="ECO:0007669"/>
    <property type="project" value="UniProtKB-UniPathway"/>
</dbReference>
<dbReference type="CDD" id="cd01284">
    <property type="entry name" value="Riboflavin_deaminase-reductase"/>
    <property type="match status" value="1"/>
</dbReference>
<dbReference type="EMBL" id="JBETVU010000012">
    <property type="protein sequence ID" value="MES5149423.1"/>
    <property type="molecule type" value="Genomic_DNA"/>
</dbReference>
<gene>
    <name evidence="21" type="primary">ribD</name>
    <name evidence="20" type="ORF">ABVC42_05710</name>
    <name evidence="23" type="ORF">CEE75_11955</name>
    <name evidence="21" type="ORF">CYJ79_07740</name>
    <name evidence="22" type="ORF">ERD32_11410</name>
    <name evidence="19" type="ORF">RON39_11465</name>
</gene>
<reference evidence="21 24" key="2">
    <citation type="submission" date="2017-12" db="EMBL/GenBank/DDBJ databases">
        <title>Phylogenetic diversity of female urinary microbiome.</title>
        <authorList>
            <person name="Thomas-White K."/>
            <person name="Wolfe A.J."/>
        </authorList>
    </citation>
    <scope>NUCLEOTIDE SEQUENCE [LARGE SCALE GENOMIC DNA]</scope>
    <source>
        <strain evidence="21 24">UMB0085</strain>
    </source>
</reference>
<keyword evidence="14 19" id="KW-0378">Hydrolase</keyword>
<accession>A0A2N5KXE1</accession>
<evidence type="ECO:0000259" key="18">
    <source>
        <dbReference type="PROSITE" id="PS51747"/>
    </source>
</evidence>
<dbReference type="Pfam" id="PF00383">
    <property type="entry name" value="dCMP_cyt_deam_1"/>
    <property type="match status" value="1"/>
</dbReference>
<dbReference type="Pfam" id="PF01872">
    <property type="entry name" value="RibD_C"/>
    <property type="match status" value="1"/>
</dbReference>
<feature type="binding site" evidence="17">
    <location>
        <position position="78"/>
    </location>
    <ligand>
        <name>Zn(2+)</name>
        <dbReference type="ChEBI" id="CHEBI:29105"/>
        <note>catalytic</note>
    </ligand>
</feature>
<dbReference type="EMBL" id="JAVTXN010000124">
    <property type="protein sequence ID" value="MDT9610694.1"/>
    <property type="molecule type" value="Genomic_DNA"/>
</dbReference>
<dbReference type="Proteomes" id="UP000235119">
    <property type="component" value="Unassembled WGS sequence"/>
</dbReference>
<evidence type="ECO:0000256" key="16">
    <source>
        <dbReference type="PIRSR" id="PIRSR006769-2"/>
    </source>
</evidence>
<dbReference type="SUPFAM" id="SSF53927">
    <property type="entry name" value="Cytidine deaminase-like"/>
    <property type="match status" value="1"/>
</dbReference>
<evidence type="ECO:0000313" key="22">
    <source>
        <dbReference type="EMBL" id="RXF54756.1"/>
    </source>
</evidence>
<evidence type="ECO:0000313" key="26">
    <source>
        <dbReference type="Proteomes" id="UP000295195"/>
    </source>
</evidence>
<evidence type="ECO:0000256" key="11">
    <source>
        <dbReference type="ARBA" id="ARBA00023268"/>
    </source>
</evidence>
<evidence type="ECO:0000313" key="27">
    <source>
        <dbReference type="Proteomes" id="UP001434419"/>
    </source>
</evidence>
<evidence type="ECO:0000256" key="17">
    <source>
        <dbReference type="PIRSR" id="PIRSR006769-3"/>
    </source>
</evidence>
<feature type="domain" description="CMP/dCMP-type deaminase" evidence="18">
    <location>
        <begin position="3"/>
        <end position="126"/>
    </location>
</feature>
<comment type="caution">
    <text evidence="21">The sequence shown here is derived from an EMBL/GenBank/DDBJ whole genome shotgun (WGS) entry which is preliminary data.</text>
</comment>
<dbReference type="GO" id="GO:0008835">
    <property type="term" value="F:diaminohydroxyphosphoribosylaminopyrimidine deaminase activity"/>
    <property type="evidence" value="ECO:0007669"/>
    <property type="project" value="UniProtKB-EC"/>
</dbReference>
<evidence type="ECO:0000256" key="12">
    <source>
        <dbReference type="ARBA" id="ARBA00049861"/>
    </source>
</evidence>
<dbReference type="SUPFAM" id="SSF53597">
    <property type="entry name" value="Dihydrofolate reductase-like"/>
    <property type="match status" value="1"/>
</dbReference>
<keyword evidence="7 14" id="KW-0479">Metal-binding</keyword>
<dbReference type="Proteomes" id="UP001434419">
    <property type="component" value="Unassembled WGS sequence"/>
</dbReference>
<dbReference type="PANTHER" id="PTHR38011">
    <property type="entry name" value="DIHYDROFOLATE REDUCTASE FAMILY PROTEIN (AFU_ORTHOLOGUE AFUA_8G06820)"/>
    <property type="match status" value="1"/>
</dbReference>
<dbReference type="PROSITE" id="PS00903">
    <property type="entry name" value="CYT_DCMP_DEAMINASES_1"/>
    <property type="match status" value="1"/>
</dbReference>
<reference evidence="22 25" key="3">
    <citation type="submission" date="2019-01" db="EMBL/GenBank/DDBJ databases">
        <title>The genome sequence of Lactobacillus crispatus L49.</title>
        <authorList>
            <person name="Zhong J."/>
            <person name="Zhang J."/>
        </authorList>
    </citation>
    <scope>NUCLEOTIDE SEQUENCE [LARGE SCALE GENOMIC DNA]</scope>
    <source>
        <strain evidence="22 25">L49</strain>
    </source>
</reference>
<evidence type="ECO:0000256" key="2">
    <source>
        <dbReference type="ARBA" id="ARBA00004882"/>
    </source>
</evidence>
<dbReference type="RefSeq" id="WP_005721297.1">
    <property type="nucleotide sequence ID" value="NZ_CAZZQD010000001.1"/>
</dbReference>
<dbReference type="EC" id="1.1.1.193" evidence="14"/>
<dbReference type="Proteomes" id="UP001253287">
    <property type="component" value="Unassembled WGS sequence"/>
</dbReference>
<evidence type="ECO:0000256" key="8">
    <source>
        <dbReference type="ARBA" id="ARBA00022833"/>
    </source>
</evidence>
<feature type="binding site" evidence="16">
    <location>
        <position position="157"/>
    </location>
    <ligand>
        <name>NADP(+)</name>
        <dbReference type="ChEBI" id="CHEBI:58349"/>
    </ligand>
</feature>
<keyword evidence="8 14" id="KW-0862">Zinc</keyword>
<dbReference type="AlphaFoldDB" id="A0A2N5KXE1"/>
<feature type="binding site" evidence="16">
    <location>
        <position position="207"/>
    </location>
    <ligand>
        <name>substrate</name>
    </ligand>
</feature>
<feature type="active site" description="Proton donor" evidence="15">
    <location>
        <position position="54"/>
    </location>
</feature>
<comment type="similarity">
    <text evidence="4 14">In the N-terminal section; belongs to the cytidine and deoxycytidylate deaminase family.</text>
</comment>
<evidence type="ECO:0000256" key="13">
    <source>
        <dbReference type="ARBA" id="ARBA00049886"/>
    </source>
</evidence>
<evidence type="ECO:0000256" key="1">
    <source>
        <dbReference type="ARBA" id="ARBA00002151"/>
    </source>
</evidence>
<feature type="binding site" evidence="16">
    <location>
        <position position="187"/>
    </location>
    <ligand>
        <name>substrate</name>
    </ligand>
</feature>
<name>A0A2N5KXE1_9LACO</name>
<keyword evidence="11" id="KW-0511">Multifunctional enzyme</keyword>
<dbReference type="PIRSF" id="PIRSF006769">
    <property type="entry name" value="RibD"/>
    <property type="match status" value="1"/>
</dbReference>
<comment type="similarity">
    <text evidence="5 14">In the C-terminal section; belongs to the HTP reductase family.</text>
</comment>
<comment type="catalytic activity">
    <reaction evidence="13 14">
        <text>2,5-diamino-6-hydroxy-4-(5-phosphoribosylamino)-pyrimidine + H2O + H(+) = 5-amino-6-(5-phospho-D-ribosylamino)uracil + NH4(+)</text>
        <dbReference type="Rhea" id="RHEA:21868"/>
        <dbReference type="ChEBI" id="CHEBI:15377"/>
        <dbReference type="ChEBI" id="CHEBI:15378"/>
        <dbReference type="ChEBI" id="CHEBI:28938"/>
        <dbReference type="ChEBI" id="CHEBI:58453"/>
        <dbReference type="ChEBI" id="CHEBI:58614"/>
        <dbReference type="EC" id="3.5.4.26"/>
    </reaction>
</comment>
<evidence type="ECO:0000313" key="24">
    <source>
        <dbReference type="Proteomes" id="UP000235119"/>
    </source>
</evidence>
<dbReference type="EMBL" id="NKLP01000251">
    <property type="protein sequence ID" value="TDN28964.1"/>
    <property type="molecule type" value="Genomic_DNA"/>
</dbReference>
<evidence type="ECO:0000256" key="7">
    <source>
        <dbReference type="ARBA" id="ARBA00022723"/>
    </source>
</evidence>
<dbReference type="InterPro" id="IPR016192">
    <property type="entry name" value="APOBEC/CMP_deaminase_Zn-bd"/>
</dbReference>
<dbReference type="EC" id="3.5.4.26" evidence="14"/>
<dbReference type="UniPathway" id="UPA00275">
    <property type="reaction ID" value="UER00401"/>
</dbReference>
<protein>
    <recommendedName>
        <fullName evidence="14">Riboflavin biosynthesis protein RibD</fullName>
    </recommendedName>
    <domain>
        <recommendedName>
            <fullName evidence="14">Diaminohydroxyphosphoribosylaminopyrimidine deaminase</fullName>
            <shortName evidence="14">DRAP deaminase</shortName>
            <ecNumber evidence="14">3.5.4.26</ecNumber>
        </recommendedName>
        <alternativeName>
            <fullName evidence="14">Riboflavin-specific deaminase</fullName>
        </alternativeName>
    </domain>
    <domain>
        <recommendedName>
            <fullName evidence="14">5-amino-6-(5-phosphoribosylamino)uracil reductase</fullName>
            <ecNumber evidence="14">1.1.1.193</ecNumber>
        </recommendedName>
        <alternativeName>
            <fullName evidence="14">HTP reductase</fullName>
        </alternativeName>
    </domain>
</protein>
<comment type="pathway">
    <text evidence="3 14">Cofactor biosynthesis; riboflavin biosynthesis; 5-amino-6-(D-ribitylamino)uracil from GTP: step 3/4.</text>
</comment>
<dbReference type="EMBL" id="PKIW01000037">
    <property type="protein sequence ID" value="PLT10910.1"/>
    <property type="molecule type" value="Genomic_DNA"/>
</dbReference>
<dbReference type="InterPro" id="IPR002734">
    <property type="entry name" value="RibDG_C"/>
</dbReference>
<dbReference type="NCBIfam" id="TIGR00326">
    <property type="entry name" value="eubact_ribD"/>
    <property type="match status" value="1"/>
</dbReference>
<comment type="function">
    <text evidence="1 14">Converts 2,5-diamino-6-(ribosylamino)-4(3h)-pyrimidinone 5'-phosphate into 5-amino-6-(ribosylamino)-2,4(1h,3h)-pyrimidinedione 5'-phosphate.</text>
</comment>
<dbReference type="InterPro" id="IPR024072">
    <property type="entry name" value="DHFR-like_dom_sf"/>
</dbReference>
<sequence>MENSDEAYMQLAIQEAKKGLYQTWKNPMVGAVIVKDGNILATGHHIRYGYYHAERDAISKLTPEQLFNSTLYVTLEPCSHYGKQPPCSDLIVSSKIKRVVIAQVDPHQLVTGKGIAKLRQHNIQVTVGVLEDQAKKLNKFYTYFYQHNHPWITLKQAVSLDYRINEAKNIRTQITNETVYQRVHRERANYQAIMIGSNTAIIDNPSLLTTVTTDFPPIRIIVDRRGRLLNHLNIKLLTDKLSPTWIFTQNTSLAKTPHNENISIFLMKNASITEVIKKLTNEEIQSVYVEGGPTLANALLAEGQVNNLITYISPILLGQKGKLGISPSSKTTLHNLRAEKLDDNFRIEGEINV</sequence>
<evidence type="ECO:0000256" key="10">
    <source>
        <dbReference type="ARBA" id="ARBA00023002"/>
    </source>
</evidence>
<keyword evidence="6 14" id="KW-0686">Riboflavin biosynthesis</keyword>
<comment type="cofactor">
    <cofactor evidence="14 17">
        <name>Zn(2+)</name>
        <dbReference type="ChEBI" id="CHEBI:29105"/>
    </cofactor>
    <text evidence="14 17">Binds 1 zinc ion.</text>
</comment>
<evidence type="ECO:0000256" key="9">
    <source>
        <dbReference type="ARBA" id="ARBA00022857"/>
    </source>
</evidence>
<dbReference type="InterPro" id="IPR002125">
    <property type="entry name" value="CMP_dCMP_dom"/>
</dbReference>